<dbReference type="Gene3D" id="3.40.50.1820">
    <property type="entry name" value="alpha/beta hydrolase"/>
    <property type="match status" value="1"/>
</dbReference>
<evidence type="ECO:0000256" key="1">
    <source>
        <dbReference type="ARBA" id="ARBA00006249"/>
    </source>
</evidence>
<dbReference type="Pfam" id="PF07519">
    <property type="entry name" value="Tannase"/>
    <property type="match status" value="1"/>
</dbReference>
<evidence type="ECO:0000313" key="11">
    <source>
        <dbReference type="Proteomes" id="UP000503003"/>
    </source>
</evidence>
<dbReference type="RefSeq" id="WP_165313957.1">
    <property type="nucleotide sequence ID" value="NZ_CP049332.1"/>
</dbReference>
<comment type="similarity">
    <text evidence="1">Belongs to the tannase family.</text>
</comment>
<keyword evidence="4 9" id="KW-0732">Signal</keyword>
<organism evidence="10 11">
    <name type="scientific">Vibrio ziniensis</name>
    <dbReference type="NCBI Taxonomy" id="2711221"/>
    <lineage>
        <taxon>Bacteria</taxon>
        <taxon>Pseudomonadati</taxon>
        <taxon>Pseudomonadota</taxon>
        <taxon>Gammaproteobacteria</taxon>
        <taxon>Vibrionales</taxon>
        <taxon>Vibrionaceae</taxon>
        <taxon>Vibrio</taxon>
    </lineage>
</organism>
<sequence>MNGQFFISLMAFVALLSGCAHDEATNTNNKPLDVASSLNIVLPVKNCSELLSTDLTTIGGTGSKVTKADIIMDSSGSSCVIEGLLAPEIGFKVQLPLESWTQRYMQLGCGGLCGRVGLMVSAADSCLAVKNNSFVLASTDMGHQGGSGDFGEDPQKRIDFAYRSMHLTSVAAKSLIKEFYGQAPRYSYFNGCSDGGREALMEAQRFPDDFDGVIAGAPAMNFSVQNSFHHGWLALSNLDENGNAIVHADKLPLLHKAVLDSCDTLDGLKDGLIQDPRACNFDPSVLLCKQGQETSTCLTRAEIQAVTNIYKGPHDKQTGLALALGAPMRGSELSWPGVFVPMQGNEDIFSKRVAEEALSGVIYKENPENFKLTDLKFTEAEFEKVSALYGLYSAVNPDLATFRSQGGKLILWHGWSDPHISPINSIAYYEAVQNQMGKDETESFMRFYLFPGMYHCFGGDGPYQFDLVTQMMRWVEQGISPYEIIAKQSSQPETFNGAGAPEENVDKPAKALQNTPSLDRSRPVYPYPYVASYKGIGSINEADQFEAKLGSTGPERYIWAGEKFYQPNQQLKCQVDNNQLKCSAWNQM</sequence>
<dbReference type="AlphaFoldDB" id="A0A6G7CQ77"/>
<keyword evidence="5 10" id="KW-0378">Hydrolase</keyword>
<evidence type="ECO:0000256" key="5">
    <source>
        <dbReference type="ARBA" id="ARBA00022801"/>
    </source>
</evidence>
<evidence type="ECO:0000256" key="8">
    <source>
        <dbReference type="SAM" id="MobiDB-lite"/>
    </source>
</evidence>
<dbReference type="GO" id="GO:0052689">
    <property type="term" value="F:carboxylic ester hydrolase activity"/>
    <property type="evidence" value="ECO:0007669"/>
    <property type="project" value="UniProtKB-KW"/>
</dbReference>
<dbReference type="KEGG" id="vzi:G5S32_20325"/>
<proteinExistence type="inferred from homology"/>
<evidence type="ECO:0000256" key="4">
    <source>
        <dbReference type="ARBA" id="ARBA00022729"/>
    </source>
</evidence>
<keyword evidence="2" id="KW-0719">Serine esterase</keyword>
<evidence type="ECO:0000256" key="3">
    <source>
        <dbReference type="ARBA" id="ARBA00022723"/>
    </source>
</evidence>
<name>A0A6G7CQ77_9VIBR</name>
<dbReference type="PANTHER" id="PTHR33938">
    <property type="entry name" value="FERULOYL ESTERASE B-RELATED"/>
    <property type="match status" value="1"/>
</dbReference>
<dbReference type="GO" id="GO:0046872">
    <property type="term" value="F:metal ion binding"/>
    <property type="evidence" value="ECO:0007669"/>
    <property type="project" value="UniProtKB-KW"/>
</dbReference>
<reference evidence="10 11" key="1">
    <citation type="submission" date="2020-02" db="EMBL/GenBank/DDBJ databases">
        <title>A complete genome of a marine bacterium Vibrio sp. ZWAL4003 isolated from the mangrove sediment with the ability to degrade polysaccharides.</title>
        <authorList>
            <person name="Wu J."/>
            <person name="Qu W."/>
            <person name="Zeng R."/>
        </authorList>
    </citation>
    <scope>NUCLEOTIDE SEQUENCE [LARGE SCALE GENOMIC DNA]</scope>
    <source>
        <strain evidence="10 11">ZWAL4003</strain>
    </source>
</reference>
<evidence type="ECO:0000256" key="7">
    <source>
        <dbReference type="ARBA" id="ARBA00023157"/>
    </source>
</evidence>
<evidence type="ECO:0000313" key="10">
    <source>
        <dbReference type="EMBL" id="QIH44297.1"/>
    </source>
</evidence>
<dbReference type="Proteomes" id="UP000503003">
    <property type="component" value="Chromosome 2"/>
</dbReference>
<feature type="chain" id="PRO_5026017169" evidence="9">
    <location>
        <begin position="23"/>
        <end position="588"/>
    </location>
</feature>
<dbReference type="InterPro" id="IPR029058">
    <property type="entry name" value="AB_hydrolase_fold"/>
</dbReference>
<keyword evidence="6" id="KW-0106">Calcium</keyword>
<evidence type="ECO:0000256" key="2">
    <source>
        <dbReference type="ARBA" id="ARBA00022487"/>
    </source>
</evidence>
<evidence type="ECO:0000256" key="9">
    <source>
        <dbReference type="SAM" id="SignalP"/>
    </source>
</evidence>
<dbReference type="SUPFAM" id="SSF53474">
    <property type="entry name" value="alpha/beta-Hydrolases"/>
    <property type="match status" value="1"/>
</dbReference>
<keyword evidence="7" id="KW-1015">Disulfide bond</keyword>
<dbReference type="InterPro" id="IPR011118">
    <property type="entry name" value="Tannase/feruloyl_esterase"/>
</dbReference>
<keyword evidence="11" id="KW-1185">Reference proteome</keyword>
<keyword evidence="3" id="KW-0479">Metal-binding</keyword>
<feature type="signal peptide" evidence="9">
    <location>
        <begin position="1"/>
        <end position="22"/>
    </location>
</feature>
<protein>
    <submittedName>
        <fullName evidence="10">Tannase/feruloyl esterase family alpha/beta hydrolase</fullName>
    </submittedName>
</protein>
<feature type="region of interest" description="Disordered" evidence="8">
    <location>
        <begin position="492"/>
        <end position="519"/>
    </location>
</feature>
<evidence type="ECO:0000256" key="6">
    <source>
        <dbReference type="ARBA" id="ARBA00022837"/>
    </source>
</evidence>
<dbReference type="PANTHER" id="PTHR33938:SF15">
    <property type="entry name" value="FERULOYL ESTERASE B-RELATED"/>
    <property type="match status" value="1"/>
</dbReference>
<dbReference type="EMBL" id="CP049332">
    <property type="protein sequence ID" value="QIH44297.1"/>
    <property type="molecule type" value="Genomic_DNA"/>
</dbReference>
<accession>A0A6G7CQ77</accession>
<gene>
    <name evidence="10" type="ORF">G5S32_20325</name>
</gene>